<evidence type="ECO:0000256" key="2">
    <source>
        <dbReference type="ARBA" id="ARBA00023015"/>
    </source>
</evidence>
<feature type="compositionally biased region" description="Polar residues" evidence="6">
    <location>
        <begin position="156"/>
        <end position="169"/>
    </location>
</feature>
<comment type="subcellular location">
    <subcellularLocation>
        <location evidence="1">Nucleus</location>
    </subcellularLocation>
</comment>
<dbReference type="EMBL" id="BJWL01000019">
    <property type="protein sequence ID" value="GFZ07070.1"/>
    <property type="molecule type" value="Genomic_DNA"/>
</dbReference>
<reference evidence="8 9" key="1">
    <citation type="submission" date="2019-07" db="EMBL/GenBank/DDBJ databases">
        <title>De Novo Assembly of kiwifruit Actinidia rufa.</title>
        <authorList>
            <person name="Sugita-Konishi S."/>
            <person name="Sato K."/>
            <person name="Mori E."/>
            <person name="Abe Y."/>
            <person name="Kisaki G."/>
            <person name="Hamano K."/>
            <person name="Suezawa K."/>
            <person name="Otani M."/>
            <person name="Fukuda T."/>
            <person name="Manabe T."/>
            <person name="Gomi K."/>
            <person name="Tabuchi M."/>
            <person name="Akimitsu K."/>
            <person name="Kataoka I."/>
        </authorList>
    </citation>
    <scope>NUCLEOTIDE SEQUENCE [LARGE SCALE GENOMIC DNA]</scope>
    <source>
        <strain evidence="9">cv. Fuchu</strain>
    </source>
</reference>
<evidence type="ECO:0000256" key="4">
    <source>
        <dbReference type="ARBA" id="ARBA00023163"/>
    </source>
</evidence>
<organism evidence="8 9">
    <name type="scientific">Actinidia rufa</name>
    <dbReference type="NCBI Taxonomy" id="165716"/>
    <lineage>
        <taxon>Eukaryota</taxon>
        <taxon>Viridiplantae</taxon>
        <taxon>Streptophyta</taxon>
        <taxon>Embryophyta</taxon>
        <taxon>Tracheophyta</taxon>
        <taxon>Spermatophyta</taxon>
        <taxon>Magnoliopsida</taxon>
        <taxon>eudicotyledons</taxon>
        <taxon>Gunneridae</taxon>
        <taxon>Pentapetalae</taxon>
        <taxon>asterids</taxon>
        <taxon>Ericales</taxon>
        <taxon>Actinidiaceae</taxon>
        <taxon>Actinidia</taxon>
    </lineage>
</organism>
<dbReference type="Pfam" id="PF00319">
    <property type="entry name" value="SRF-TF"/>
    <property type="match status" value="1"/>
</dbReference>
<dbReference type="SUPFAM" id="SSF55455">
    <property type="entry name" value="SRF-like"/>
    <property type="match status" value="1"/>
</dbReference>
<keyword evidence="2" id="KW-0805">Transcription regulation</keyword>
<dbReference type="PANTHER" id="PTHR48019">
    <property type="entry name" value="SERUM RESPONSE FACTOR HOMOLOG"/>
    <property type="match status" value="1"/>
</dbReference>
<dbReference type="InterPro" id="IPR036879">
    <property type="entry name" value="TF_MADSbox_sf"/>
</dbReference>
<feature type="domain" description="MADS-box" evidence="7">
    <location>
        <begin position="12"/>
        <end position="53"/>
    </location>
</feature>
<evidence type="ECO:0000313" key="8">
    <source>
        <dbReference type="EMBL" id="GFZ07070.1"/>
    </source>
</evidence>
<evidence type="ECO:0000313" key="9">
    <source>
        <dbReference type="Proteomes" id="UP000585474"/>
    </source>
</evidence>
<dbReference type="GO" id="GO:0003677">
    <property type="term" value="F:DNA binding"/>
    <property type="evidence" value="ECO:0007669"/>
    <property type="project" value="UniProtKB-KW"/>
</dbReference>
<dbReference type="Gene3D" id="3.40.1810.10">
    <property type="entry name" value="Transcription factor, MADS-box"/>
    <property type="match status" value="1"/>
</dbReference>
<dbReference type="SMART" id="SM00432">
    <property type="entry name" value="MADS"/>
    <property type="match status" value="1"/>
</dbReference>
<dbReference type="GO" id="GO:0046983">
    <property type="term" value="F:protein dimerization activity"/>
    <property type="evidence" value="ECO:0007669"/>
    <property type="project" value="InterPro"/>
</dbReference>
<accession>A0A7J0G8E3</accession>
<dbReference type="OrthoDB" id="1898716at2759"/>
<sequence length="180" mass="20426">MENNHNRVHINTFSKRKAEIVKKASELCTFPGTEVGVFIFSSTGKPYSFSHPSIESVINRYHDKHPPRNDITTNLGEAEYQETIRELNQKYDEVLNQLKVEKAKRLVLDYMAKEGISKGGLLKPINQLSLKELQQLDIQIQELQKHVSEREARNEPASSSTIATANPSYAINPFTDGKTK</sequence>
<dbReference type="Gene3D" id="6.10.140.920">
    <property type="match status" value="1"/>
</dbReference>
<dbReference type="InterPro" id="IPR002100">
    <property type="entry name" value="TF_MADSbox"/>
</dbReference>
<name>A0A7J0G8E3_9ERIC</name>
<keyword evidence="3" id="KW-0238">DNA-binding</keyword>
<dbReference type="GO" id="GO:0005634">
    <property type="term" value="C:nucleus"/>
    <property type="evidence" value="ECO:0007669"/>
    <property type="project" value="UniProtKB-SubCell"/>
</dbReference>
<protein>
    <recommendedName>
        <fullName evidence="7">MADS-box domain-containing protein</fullName>
    </recommendedName>
</protein>
<keyword evidence="5" id="KW-0539">Nucleus</keyword>
<feature type="region of interest" description="Disordered" evidence="6">
    <location>
        <begin position="147"/>
        <end position="180"/>
    </location>
</feature>
<keyword evidence="4" id="KW-0804">Transcription</keyword>
<keyword evidence="9" id="KW-1185">Reference proteome</keyword>
<dbReference type="PROSITE" id="PS50066">
    <property type="entry name" value="MADS_BOX_2"/>
    <property type="match status" value="1"/>
</dbReference>
<evidence type="ECO:0000259" key="7">
    <source>
        <dbReference type="PROSITE" id="PS50066"/>
    </source>
</evidence>
<proteinExistence type="predicted"/>
<evidence type="ECO:0000256" key="6">
    <source>
        <dbReference type="SAM" id="MobiDB-lite"/>
    </source>
</evidence>
<evidence type="ECO:0000256" key="3">
    <source>
        <dbReference type="ARBA" id="ARBA00023125"/>
    </source>
</evidence>
<dbReference type="Proteomes" id="UP000585474">
    <property type="component" value="Unassembled WGS sequence"/>
</dbReference>
<comment type="caution">
    <text evidence="8">The sequence shown here is derived from an EMBL/GenBank/DDBJ whole genome shotgun (WGS) entry which is preliminary data.</text>
</comment>
<evidence type="ECO:0000256" key="1">
    <source>
        <dbReference type="ARBA" id="ARBA00004123"/>
    </source>
</evidence>
<gene>
    <name evidence="8" type="ORF">Acr_19g0000070</name>
</gene>
<evidence type="ECO:0000256" key="5">
    <source>
        <dbReference type="ARBA" id="ARBA00023242"/>
    </source>
</evidence>
<dbReference type="InterPro" id="IPR050142">
    <property type="entry name" value="MADS-box/MEF2_TF"/>
</dbReference>
<dbReference type="AlphaFoldDB" id="A0A7J0G8E3"/>